<dbReference type="EMBL" id="CP134146">
    <property type="protein sequence ID" value="WNC69744.1"/>
    <property type="molecule type" value="Genomic_DNA"/>
</dbReference>
<keyword evidence="2" id="KW-1185">Reference proteome</keyword>
<accession>A0ABY9TMC8</accession>
<organism evidence="1 2">
    <name type="scientific">Thalassotalea nanhaiensis</name>
    <dbReference type="NCBI Taxonomy" id="3065648"/>
    <lineage>
        <taxon>Bacteria</taxon>
        <taxon>Pseudomonadati</taxon>
        <taxon>Pseudomonadota</taxon>
        <taxon>Gammaproteobacteria</taxon>
        <taxon>Alteromonadales</taxon>
        <taxon>Colwelliaceae</taxon>
        <taxon>Thalassotalea</taxon>
    </lineage>
</organism>
<dbReference type="InterPro" id="IPR028994">
    <property type="entry name" value="Integrin_alpha_N"/>
</dbReference>
<dbReference type="SUPFAM" id="SSF69318">
    <property type="entry name" value="Integrin alpha N-terminal domain"/>
    <property type="match status" value="1"/>
</dbReference>
<evidence type="ECO:0000313" key="2">
    <source>
        <dbReference type="Proteomes" id="UP001248581"/>
    </source>
</evidence>
<evidence type="ECO:0008006" key="3">
    <source>
        <dbReference type="Google" id="ProtNLM"/>
    </source>
</evidence>
<dbReference type="Proteomes" id="UP001248581">
    <property type="component" value="Chromosome"/>
</dbReference>
<protein>
    <recommendedName>
        <fullName evidence="3">VCBS repeat-containing protein</fullName>
    </recommendedName>
</protein>
<dbReference type="Gene3D" id="2.130.10.130">
    <property type="entry name" value="Integrin alpha, N-terminal"/>
    <property type="match status" value="1"/>
</dbReference>
<proteinExistence type="predicted"/>
<gene>
    <name evidence="1" type="ORF">RI845_06245</name>
</gene>
<dbReference type="RefSeq" id="WP_348388887.1">
    <property type="nucleotide sequence ID" value="NZ_CP134146.1"/>
</dbReference>
<reference evidence="2" key="1">
    <citation type="submission" date="2023-09" db="EMBL/GenBank/DDBJ databases">
        <authorList>
            <person name="Li S."/>
            <person name="Li X."/>
            <person name="Zhang C."/>
            <person name="Zhao Z."/>
        </authorList>
    </citation>
    <scope>NUCLEOTIDE SEQUENCE [LARGE SCALE GENOMIC DNA]</scope>
    <source>
        <strain evidence="2">SQ345</strain>
    </source>
</reference>
<name>A0ABY9TMC8_9GAMM</name>
<sequence>MANKRLHNYLIQVLILTSIAFGPSAFARDFYEFSHFQLNAPFNISQEPIRANLLPNTGKEIILIGEKDKTPQLAIFAFVEQDKQYKLVLNVELSKSYFAFDVSDENSTGEQSLYFLATDKVVHFKPELKQPFVDSVSVSSMYVNQDADYLKQANFVTDLNDDGLSDVILSGFSSLNIYLNLGNDEFLKQSLPINPTVEIFDGSVSYTEKPYYLIDTNFDQHKDIVIGGDGELLAFTQNNLGHFSTESTSISVNKEITSTNWWDSRGADGKNLDQSDFSHRTVDTLKDINNDDIPDLIVRFTQSSGVLDKSNDYEVYLGKNNDGALIYGDKADTAIQSEGTLAQLDFVDLNSDDRHEVMASSFDISVSQIIGALLTGSVDQDVLIFALDSKQRYQQRISEQVEMKFSLTSGKSGAPVIKLADLDGDGAKELILSDGENQLKIFPGLKKGNILHKQSQMLDIRLPQNGVLLTSDDLNQDGKAELIVRYDSEDGAERRNRLLILQAK</sequence>
<evidence type="ECO:0000313" key="1">
    <source>
        <dbReference type="EMBL" id="WNC69744.1"/>
    </source>
</evidence>